<comment type="similarity">
    <text evidence="1">Belongs to the sigma-70 factor family. ECF subfamily.</text>
</comment>
<dbReference type="InterPro" id="IPR013324">
    <property type="entry name" value="RNA_pol_sigma_r3/r4-like"/>
</dbReference>
<dbReference type="PANTHER" id="PTHR43133">
    <property type="entry name" value="RNA POLYMERASE ECF-TYPE SIGMA FACTO"/>
    <property type="match status" value="1"/>
</dbReference>
<dbReference type="GO" id="GO:0003677">
    <property type="term" value="F:DNA binding"/>
    <property type="evidence" value="ECO:0007669"/>
    <property type="project" value="UniProtKB-KW"/>
</dbReference>
<dbReference type="InterPro" id="IPR014284">
    <property type="entry name" value="RNA_pol_sigma-70_dom"/>
</dbReference>
<evidence type="ECO:0000259" key="6">
    <source>
        <dbReference type="Pfam" id="PF04542"/>
    </source>
</evidence>
<evidence type="ECO:0000256" key="5">
    <source>
        <dbReference type="ARBA" id="ARBA00023163"/>
    </source>
</evidence>
<dbReference type="Pfam" id="PF04542">
    <property type="entry name" value="Sigma70_r2"/>
    <property type="match status" value="1"/>
</dbReference>
<reference evidence="9" key="1">
    <citation type="submission" date="2017-09" db="EMBL/GenBank/DDBJ databases">
        <title>Metaegenomics of thermophilic ammonia-oxidizing enrichment culture.</title>
        <authorList>
            <person name="Kato S."/>
            <person name="Suzuki K."/>
        </authorList>
    </citation>
    <scope>NUCLEOTIDE SEQUENCE [LARGE SCALE GENOMIC DNA]</scope>
</reference>
<sequence length="191" mass="22117">MDQGRTEQEVIRRWRAGDPEGLAVLVRLYELRALRTAYLILQDRMDAEDAVQNAFLRAWIYRRRFDPQRPFWPWFLQLVIREARRIAGRRPSTSVADTGSDADRADIEEWKDPGHAPDLIAERKESARALQQALQRLSPAQRTAIVLRYYHGLAEKEIAGIMGCSVGAVKHYLYEARLRLRDMLNSGETQL</sequence>
<evidence type="ECO:0000256" key="2">
    <source>
        <dbReference type="ARBA" id="ARBA00023015"/>
    </source>
</evidence>
<dbReference type="SUPFAM" id="SSF88946">
    <property type="entry name" value="Sigma2 domain of RNA polymerase sigma factors"/>
    <property type="match status" value="1"/>
</dbReference>
<dbReference type="InterPro" id="IPR007627">
    <property type="entry name" value="RNA_pol_sigma70_r2"/>
</dbReference>
<dbReference type="Proteomes" id="UP000236642">
    <property type="component" value="Unassembled WGS sequence"/>
</dbReference>
<evidence type="ECO:0000256" key="3">
    <source>
        <dbReference type="ARBA" id="ARBA00023082"/>
    </source>
</evidence>
<dbReference type="SUPFAM" id="SSF88659">
    <property type="entry name" value="Sigma3 and sigma4 domains of RNA polymerase sigma factors"/>
    <property type="match status" value="1"/>
</dbReference>
<dbReference type="InterPro" id="IPR036388">
    <property type="entry name" value="WH-like_DNA-bd_sf"/>
</dbReference>
<proteinExistence type="inferred from homology"/>
<protein>
    <submittedName>
        <fullName evidence="8">ECF RNA polymerase sigma factor SigW</fullName>
    </submittedName>
</protein>
<keyword evidence="2" id="KW-0805">Transcription regulation</keyword>
<name>A0A2H5Y5H2_9CHLR</name>
<keyword evidence="5" id="KW-0804">Transcription</keyword>
<feature type="domain" description="RNA polymerase sigma factor 70 region 4 type 2" evidence="7">
    <location>
        <begin position="128"/>
        <end position="180"/>
    </location>
</feature>
<evidence type="ECO:0000256" key="4">
    <source>
        <dbReference type="ARBA" id="ARBA00023125"/>
    </source>
</evidence>
<dbReference type="GO" id="GO:0006352">
    <property type="term" value="P:DNA-templated transcription initiation"/>
    <property type="evidence" value="ECO:0007669"/>
    <property type="project" value="InterPro"/>
</dbReference>
<comment type="caution">
    <text evidence="8">The sequence shown here is derived from an EMBL/GenBank/DDBJ whole genome shotgun (WGS) entry which is preliminary data.</text>
</comment>
<dbReference type="InterPro" id="IPR013249">
    <property type="entry name" value="RNA_pol_sigma70_r4_t2"/>
</dbReference>
<dbReference type="AlphaFoldDB" id="A0A2H5Y5H2"/>
<keyword evidence="3" id="KW-0731">Sigma factor</keyword>
<accession>A0A2H5Y5H2</accession>
<dbReference type="GO" id="GO:0016987">
    <property type="term" value="F:sigma factor activity"/>
    <property type="evidence" value="ECO:0007669"/>
    <property type="project" value="UniProtKB-KW"/>
</dbReference>
<evidence type="ECO:0000313" key="9">
    <source>
        <dbReference type="Proteomes" id="UP000236642"/>
    </source>
</evidence>
<evidence type="ECO:0000259" key="7">
    <source>
        <dbReference type="Pfam" id="PF08281"/>
    </source>
</evidence>
<dbReference type="PANTHER" id="PTHR43133:SF8">
    <property type="entry name" value="RNA POLYMERASE SIGMA FACTOR HI_1459-RELATED"/>
    <property type="match status" value="1"/>
</dbReference>
<evidence type="ECO:0000313" key="8">
    <source>
        <dbReference type="EMBL" id="GBD08707.1"/>
    </source>
</evidence>
<dbReference type="Gene3D" id="1.10.1740.10">
    <property type="match status" value="1"/>
</dbReference>
<dbReference type="InterPro" id="IPR013325">
    <property type="entry name" value="RNA_pol_sigma_r2"/>
</dbReference>
<organism evidence="8 9">
    <name type="scientific">Candidatus Thermoflexus japonica</name>
    <dbReference type="NCBI Taxonomy" id="2035417"/>
    <lineage>
        <taxon>Bacteria</taxon>
        <taxon>Bacillati</taxon>
        <taxon>Chloroflexota</taxon>
        <taxon>Thermoflexia</taxon>
        <taxon>Thermoflexales</taxon>
        <taxon>Thermoflexaceae</taxon>
        <taxon>Thermoflexus</taxon>
    </lineage>
</organism>
<dbReference type="NCBIfam" id="TIGR02937">
    <property type="entry name" value="sigma70-ECF"/>
    <property type="match status" value="1"/>
</dbReference>
<dbReference type="CDD" id="cd06171">
    <property type="entry name" value="Sigma70_r4"/>
    <property type="match status" value="1"/>
</dbReference>
<dbReference type="Gene3D" id="1.10.10.10">
    <property type="entry name" value="Winged helix-like DNA-binding domain superfamily/Winged helix DNA-binding domain"/>
    <property type="match status" value="1"/>
</dbReference>
<feature type="domain" description="RNA polymerase sigma-70 region 2" evidence="6">
    <location>
        <begin position="25"/>
        <end position="85"/>
    </location>
</feature>
<evidence type="ECO:0000256" key="1">
    <source>
        <dbReference type="ARBA" id="ARBA00010641"/>
    </source>
</evidence>
<dbReference type="Pfam" id="PF08281">
    <property type="entry name" value="Sigma70_r4_2"/>
    <property type="match status" value="1"/>
</dbReference>
<dbReference type="EMBL" id="BEHY01000016">
    <property type="protein sequence ID" value="GBD08707.1"/>
    <property type="molecule type" value="Genomic_DNA"/>
</dbReference>
<keyword evidence="4" id="KW-0238">DNA-binding</keyword>
<dbReference type="InterPro" id="IPR039425">
    <property type="entry name" value="RNA_pol_sigma-70-like"/>
</dbReference>
<gene>
    <name evidence="8" type="primary">sigW_1</name>
    <name evidence="8" type="ORF">HRbin22_00948</name>
</gene>